<dbReference type="Proteomes" id="UP000266841">
    <property type="component" value="Unassembled WGS sequence"/>
</dbReference>
<reference evidence="1 2" key="1">
    <citation type="journal article" date="2012" name="Genome Biol.">
        <title>Genome and low-iron response of an oceanic diatom adapted to chronic iron limitation.</title>
        <authorList>
            <person name="Lommer M."/>
            <person name="Specht M."/>
            <person name="Roy A.S."/>
            <person name="Kraemer L."/>
            <person name="Andreson R."/>
            <person name="Gutowska M.A."/>
            <person name="Wolf J."/>
            <person name="Bergner S.V."/>
            <person name="Schilhabel M.B."/>
            <person name="Klostermeier U.C."/>
            <person name="Beiko R.G."/>
            <person name="Rosenstiel P."/>
            <person name="Hippler M."/>
            <person name="Laroche J."/>
        </authorList>
    </citation>
    <scope>NUCLEOTIDE SEQUENCE [LARGE SCALE GENOMIC DNA]</scope>
    <source>
        <strain evidence="1 2">CCMP1005</strain>
    </source>
</reference>
<evidence type="ECO:0000313" key="1">
    <source>
        <dbReference type="EMBL" id="EJK75918.1"/>
    </source>
</evidence>
<gene>
    <name evidence="1" type="ORF">THAOC_02340</name>
</gene>
<keyword evidence="2" id="KW-1185">Reference proteome</keyword>
<dbReference type="EMBL" id="AGNL01002650">
    <property type="protein sequence ID" value="EJK75918.1"/>
    <property type="molecule type" value="Genomic_DNA"/>
</dbReference>
<dbReference type="AlphaFoldDB" id="K0TAX5"/>
<protein>
    <submittedName>
        <fullName evidence="1">Uncharacterized protein</fullName>
    </submittedName>
</protein>
<name>K0TAX5_THAOC</name>
<comment type="caution">
    <text evidence="1">The sequence shown here is derived from an EMBL/GenBank/DDBJ whole genome shotgun (WGS) entry which is preliminary data.</text>
</comment>
<sequence length="79" mass="9230">MRRRRLSLTTVRSVGRSTSYRTVEFDLCGAGRSRDRAGHAGKKFIGEQMGSWDHLNEYWEFDNIRDITEHRASTAYYSL</sequence>
<evidence type="ECO:0000313" key="2">
    <source>
        <dbReference type="Proteomes" id="UP000266841"/>
    </source>
</evidence>
<organism evidence="1 2">
    <name type="scientific">Thalassiosira oceanica</name>
    <name type="common">Marine diatom</name>
    <dbReference type="NCBI Taxonomy" id="159749"/>
    <lineage>
        <taxon>Eukaryota</taxon>
        <taxon>Sar</taxon>
        <taxon>Stramenopiles</taxon>
        <taxon>Ochrophyta</taxon>
        <taxon>Bacillariophyta</taxon>
        <taxon>Coscinodiscophyceae</taxon>
        <taxon>Thalassiosirophycidae</taxon>
        <taxon>Thalassiosirales</taxon>
        <taxon>Thalassiosiraceae</taxon>
        <taxon>Thalassiosira</taxon>
    </lineage>
</organism>
<accession>K0TAX5</accession>
<proteinExistence type="predicted"/>